<dbReference type="InterPro" id="IPR050669">
    <property type="entry name" value="Hemerythrin"/>
</dbReference>
<dbReference type="Proteomes" id="UP001596501">
    <property type="component" value="Unassembled WGS sequence"/>
</dbReference>
<dbReference type="InterPro" id="IPR012827">
    <property type="entry name" value="Hemerythrin_metal-bd"/>
</dbReference>
<dbReference type="PANTHER" id="PTHR37164:SF1">
    <property type="entry name" value="BACTERIOHEMERYTHRIN"/>
    <property type="match status" value="1"/>
</dbReference>
<comment type="similarity">
    <text evidence="1">Belongs to the hemerythrin family.</text>
</comment>
<dbReference type="CDD" id="cd12107">
    <property type="entry name" value="Hemerythrin"/>
    <property type="match status" value="1"/>
</dbReference>
<dbReference type="SUPFAM" id="SSF47188">
    <property type="entry name" value="Hemerythrin-like"/>
    <property type="match status" value="1"/>
</dbReference>
<name>A0ABW2QT26_9BURK</name>
<dbReference type="InterPro" id="IPR035938">
    <property type="entry name" value="Hemerythrin-like_sf"/>
</dbReference>
<feature type="domain" description="Hemerythrin-like" evidence="4">
    <location>
        <begin position="23"/>
        <end position="126"/>
    </location>
</feature>
<sequence length="149" mass="16522">MSTPPTPPQLAWSDALLLGYGPMDARHEEFVEVVAALQTAPDHELPKRLAAVTSHLQAHFDEEDRWMTETGFPARDCHADEHAAVLRSVRHVQALLEQGDGSECHRLAGELARWFPGHADYMDAALAHWMCKRRLGGKPVVLRRGVASA</sequence>
<dbReference type="Gene3D" id="1.20.120.50">
    <property type="entry name" value="Hemerythrin-like"/>
    <property type="match status" value="1"/>
</dbReference>
<proteinExistence type="inferred from homology"/>
<evidence type="ECO:0000313" key="6">
    <source>
        <dbReference type="Proteomes" id="UP001596501"/>
    </source>
</evidence>
<evidence type="ECO:0000256" key="2">
    <source>
        <dbReference type="ARBA" id="ARBA00022723"/>
    </source>
</evidence>
<gene>
    <name evidence="5" type="ORF">ACFQPB_22950</name>
</gene>
<dbReference type="RefSeq" id="WP_382202727.1">
    <property type="nucleotide sequence ID" value="NZ_JBHTCA010000044.1"/>
</dbReference>
<protein>
    <submittedName>
        <fullName evidence="5">Bacteriohemerythrin</fullName>
    </submittedName>
</protein>
<reference evidence="6" key="1">
    <citation type="journal article" date="2019" name="Int. J. Syst. Evol. Microbiol.">
        <title>The Global Catalogue of Microorganisms (GCM) 10K type strain sequencing project: providing services to taxonomists for standard genome sequencing and annotation.</title>
        <authorList>
            <consortium name="The Broad Institute Genomics Platform"/>
            <consortium name="The Broad Institute Genome Sequencing Center for Infectious Disease"/>
            <person name="Wu L."/>
            <person name="Ma J."/>
        </authorList>
    </citation>
    <scope>NUCLEOTIDE SEQUENCE [LARGE SCALE GENOMIC DNA]</scope>
    <source>
        <strain evidence="6">CGMCC 1.12371</strain>
    </source>
</reference>
<dbReference type="EMBL" id="JBHTCA010000044">
    <property type="protein sequence ID" value="MFC7411718.1"/>
    <property type="molecule type" value="Genomic_DNA"/>
</dbReference>
<dbReference type="PANTHER" id="PTHR37164">
    <property type="entry name" value="BACTERIOHEMERYTHRIN"/>
    <property type="match status" value="1"/>
</dbReference>
<evidence type="ECO:0000259" key="4">
    <source>
        <dbReference type="Pfam" id="PF01814"/>
    </source>
</evidence>
<organism evidence="5 6">
    <name type="scientific">Hydrogenophaga atypica</name>
    <dbReference type="NCBI Taxonomy" id="249409"/>
    <lineage>
        <taxon>Bacteria</taxon>
        <taxon>Pseudomonadati</taxon>
        <taxon>Pseudomonadota</taxon>
        <taxon>Betaproteobacteria</taxon>
        <taxon>Burkholderiales</taxon>
        <taxon>Comamonadaceae</taxon>
        <taxon>Hydrogenophaga</taxon>
    </lineage>
</organism>
<evidence type="ECO:0000256" key="3">
    <source>
        <dbReference type="ARBA" id="ARBA00023004"/>
    </source>
</evidence>
<dbReference type="Pfam" id="PF01814">
    <property type="entry name" value="Hemerythrin"/>
    <property type="match status" value="1"/>
</dbReference>
<dbReference type="NCBIfam" id="TIGR02481">
    <property type="entry name" value="hemeryth_dom"/>
    <property type="match status" value="1"/>
</dbReference>
<evidence type="ECO:0000256" key="1">
    <source>
        <dbReference type="ARBA" id="ARBA00010587"/>
    </source>
</evidence>
<comment type="caution">
    <text evidence="5">The sequence shown here is derived from an EMBL/GenBank/DDBJ whole genome shotgun (WGS) entry which is preliminary data.</text>
</comment>
<keyword evidence="6" id="KW-1185">Reference proteome</keyword>
<evidence type="ECO:0000313" key="5">
    <source>
        <dbReference type="EMBL" id="MFC7411718.1"/>
    </source>
</evidence>
<keyword evidence="2" id="KW-0479">Metal-binding</keyword>
<accession>A0ABW2QT26</accession>
<keyword evidence="3" id="KW-0408">Iron</keyword>
<dbReference type="InterPro" id="IPR012312">
    <property type="entry name" value="Hemerythrin-like"/>
</dbReference>